<evidence type="ECO:0000313" key="3">
    <source>
        <dbReference type="Proteomes" id="UP000485058"/>
    </source>
</evidence>
<dbReference type="EMBL" id="BLLF01005689">
    <property type="protein sequence ID" value="GFH31517.1"/>
    <property type="molecule type" value="Genomic_DNA"/>
</dbReference>
<feature type="domain" description="Dynein heavy chain ATP-binding dynein motor region" evidence="1">
    <location>
        <begin position="1"/>
        <end position="65"/>
    </location>
</feature>
<reference evidence="2 3" key="1">
    <citation type="submission" date="2020-02" db="EMBL/GenBank/DDBJ databases">
        <title>Draft genome sequence of Haematococcus lacustris strain NIES-144.</title>
        <authorList>
            <person name="Morimoto D."/>
            <person name="Nakagawa S."/>
            <person name="Yoshida T."/>
            <person name="Sawayama S."/>
        </authorList>
    </citation>
    <scope>NUCLEOTIDE SEQUENCE [LARGE SCALE GENOMIC DNA]</scope>
    <source>
        <strain evidence="2 3">NIES-144</strain>
    </source>
</reference>
<accession>A0A6A0AI26</accession>
<dbReference type="InterPro" id="IPR027417">
    <property type="entry name" value="P-loop_NTPase"/>
</dbReference>
<dbReference type="PANTHER" id="PTHR22878">
    <property type="entry name" value="DYNEIN HEAVY CHAIN 6, AXONEMAL-LIKE-RELATED"/>
    <property type="match status" value="1"/>
</dbReference>
<dbReference type="InterPro" id="IPR026983">
    <property type="entry name" value="DHC"/>
</dbReference>
<protein>
    <submittedName>
        <fullName evidence="2">Flagellar inner dynein arm heavy chain 11</fullName>
    </submittedName>
</protein>
<dbReference type="InterPro" id="IPR035706">
    <property type="entry name" value="AAA_9"/>
</dbReference>
<name>A0A6A0AI26_HAELA</name>
<keyword evidence="2" id="KW-0969">Cilium</keyword>
<comment type="caution">
    <text evidence="2">The sequence shown here is derived from an EMBL/GenBank/DDBJ whole genome shotgun (WGS) entry which is preliminary data.</text>
</comment>
<evidence type="ECO:0000259" key="1">
    <source>
        <dbReference type="Pfam" id="PF12781"/>
    </source>
</evidence>
<dbReference type="PANTHER" id="PTHR22878:SF68">
    <property type="entry name" value="DYNEIN HEAVY CHAIN 6, AXONEMAL-LIKE"/>
    <property type="match status" value="1"/>
</dbReference>
<sequence>GQANKWIRAMEAQNKLVVLKPATDPNYLRTLQATLPVGRPVLLEGLGEALDASLEPVLLRQTFKQ</sequence>
<dbReference type="GO" id="GO:0007018">
    <property type="term" value="P:microtubule-based movement"/>
    <property type="evidence" value="ECO:0007669"/>
    <property type="project" value="InterPro"/>
</dbReference>
<dbReference type="GO" id="GO:0045505">
    <property type="term" value="F:dynein intermediate chain binding"/>
    <property type="evidence" value="ECO:0007669"/>
    <property type="project" value="InterPro"/>
</dbReference>
<dbReference type="Pfam" id="PF12781">
    <property type="entry name" value="AAA_9"/>
    <property type="match status" value="1"/>
</dbReference>
<dbReference type="GO" id="GO:0030286">
    <property type="term" value="C:dynein complex"/>
    <property type="evidence" value="ECO:0007669"/>
    <property type="project" value="InterPro"/>
</dbReference>
<organism evidence="2 3">
    <name type="scientific">Haematococcus lacustris</name>
    <name type="common">Green alga</name>
    <name type="synonym">Haematococcus pluvialis</name>
    <dbReference type="NCBI Taxonomy" id="44745"/>
    <lineage>
        <taxon>Eukaryota</taxon>
        <taxon>Viridiplantae</taxon>
        <taxon>Chlorophyta</taxon>
        <taxon>core chlorophytes</taxon>
        <taxon>Chlorophyceae</taxon>
        <taxon>CS clade</taxon>
        <taxon>Chlamydomonadales</taxon>
        <taxon>Haematococcaceae</taxon>
        <taxon>Haematococcus</taxon>
    </lineage>
</organism>
<dbReference type="GO" id="GO:0051959">
    <property type="term" value="F:dynein light intermediate chain binding"/>
    <property type="evidence" value="ECO:0007669"/>
    <property type="project" value="InterPro"/>
</dbReference>
<dbReference type="AlphaFoldDB" id="A0A6A0AI26"/>
<dbReference type="Gene3D" id="3.40.50.300">
    <property type="entry name" value="P-loop containing nucleotide triphosphate hydrolases"/>
    <property type="match status" value="1"/>
</dbReference>
<dbReference type="Proteomes" id="UP000485058">
    <property type="component" value="Unassembled WGS sequence"/>
</dbReference>
<proteinExistence type="predicted"/>
<keyword evidence="3" id="KW-1185">Reference proteome</keyword>
<keyword evidence="2" id="KW-0966">Cell projection</keyword>
<gene>
    <name evidence="2" type="ORF">HaLaN_30578</name>
</gene>
<evidence type="ECO:0000313" key="2">
    <source>
        <dbReference type="EMBL" id="GFH31517.1"/>
    </source>
</evidence>
<feature type="non-terminal residue" evidence="2">
    <location>
        <position position="65"/>
    </location>
</feature>
<feature type="non-terminal residue" evidence="2">
    <location>
        <position position="1"/>
    </location>
</feature>
<keyword evidence="2" id="KW-0282">Flagellum</keyword>